<evidence type="ECO:0000313" key="2">
    <source>
        <dbReference type="Proteomes" id="UP001464891"/>
    </source>
</evidence>
<dbReference type="Proteomes" id="UP001464891">
    <property type="component" value="Unassembled WGS sequence"/>
</dbReference>
<evidence type="ECO:0000313" key="1">
    <source>
        <dbReference type="EMBL" id="MEP0818563.1"/>
    </source>
</evidence>
<gene>
    <name evidence="1" type="ORF">NC998_15800</name>
</gene>
<accession>A0ABV0J9V8</accession>
<keyword evidence="2" id="KW-1185">Reference proteome</keyword>
<proteinExistence type="predicted"/>
<dbReference type="RefSeq" id="WP_190436819.1">
    <property type="nucleotide sequence ID" value="NZ_JAMPKM010000009.1"/>
</dbReference>
<comment type="caution">
    <text evidence="1">The sequence shown here is derived from an EMBL/GenBank/DDBJ whole genome shotgun (WGS) entry which is preliminary data.</text>
</comment>
<protein>
    <submittedName>
        <fullName evidence="1">Uncharacterized protein</fullName>
    </submittedName>
</protein>
<dbReference type="EMBL" id="JAMPKM010000009">
    <property type="protein sequence ID" value="MEP0818563.1"/>
    <property type="molecule type" value="Genomic_DNA"/>
</dbReference>
<name>A0ABV0J9V8_9CYAN</name>
<sequence>MTEGIGARNWCEKLARSPSQSRQATIVFTGVLSPDPEANPEGEPLCKLLGEIAS</sequence>
<reference evidence="1 2" key="1">
    <citation type="submission" date="2022-04" db="EMBL/GenBank/DDBJ databases">
        <title>Positive selection, recombination, and allopatry shape intraspecific diversity of widespread and dominant cyanobacteria.</title>
        <authorList>
            <person name="Wei J."/>
            <person name="Shu W."/>
            <person name="Hu C."/>
        </authorList>
    </citation>
    <scope>NUCLEOTIDE SEQUENCE [LARGE SCALE GENOMIC DNA]</scope>
    <source>
        <strain evidence="1 2">GB2-A4</strain>
    </source>
</reference>
<organism evidence="1 2">
    <name type="scientific">Trichocoleus desertorum GB2-A4</name>
    <dbReference type="NCBI Taxonomy" id="2933944"/>
    <lineage>
        <taxon>Bacteria</taxon>
        <taxon>Bacillati</taxon>
        <taxon>Cyanobacteriota</taxon>
        <taxon>Cyanophyceae</taxon>
        <taxon>Leptolyngbyales</taxon>
        <taxon>Trichocoleusaceae</taxon>
        <taxon>Trichocoleus</taxon>
    </lineage>
</organism>